<evidence type="ECO:0000313" key="10">
    <source>
        <dbReference type="EMBL" id="QES89120.1"/>
    </source>
</evidence>
<dbReference type="OrthoDB" id="57532at2"/>
<dbReference type="Proteomes" id="UP000292424">
    <property type="component" value="Chromosome"/>
</dbReference>
<dbReference type="GO" id="GO:0016798">
    <property type="term" value="F:hydrolase activity, acting on glycosyl bonds"/>
    <property type="evidence" value="ECO:0007669"/>
    <property type="project" value="UniProtKB-KW"/>
</dbReference>
<dbReference type="Pfam" id="PF14509">
    <property type="entry name" value="GH97_C"/>
    <property type="match status" value="1"/>
</dbReference>
<dbReference type="Pfam" id="PF14508">
    <property type="entry name" value="GH97_N"/>
    <property type="match status" value="1"/>
</dbReference>
<feature type="domain" description="Glycosyl-hydrolase 97 C-terminal oligomerisation" evidence="9">
    <location>
        <begin position="556"/>
        <end position="652"/>
    </location>
</feature>
<keyword evidence="11" id="KW-1185">Reference proteome</keyword>
<dbReference type="Gene3D" id="2.70.98.10">
    <property type="match status" value="1"/>
</dbReference>
<dbReference type="InterPro" id="IPR019563">
    <property type="entry name" value="GH97_catalytic"/>
</dbReference>
<reference evidence="10 11" key="1">
    <citation type="submission" date="2019-09" db="EMBL/GenBank/DDBJ databases">
        <title>Complete genome sequence of Arachidicoccus sp. B3-10 isolated from apple orchard soil.</title>
        <authorList>
            <person name="Kim H.S."/>
            <person name="Han K.-I."/>
            <person name="Suh M.K."/>
            <person name="Lee K.C."/>
            <person name="Eom M.K."/>
            <person name="Kim J.-S."/>
            <person name="Kang S.W."/>
            <person name="Sin Y."/>
            <person name="Lee J.-S."/>
        </authorList>
    </citation>
    <scope>NUCLEOTIDE SEQUENCE [LARGE SCALE GENOMIC DNA]</scope>
    <source>
        <strain evidence="10 11">B3-10</strain>
    </source>
</reference>
<dbReference type="InterPro" id="IPR013780">
    <property type="entry name" value="Glyco_hydro_b"/>
</dbReference>
<dbReference type="InterPro" id="IPR029483">
    <property type="entry name" value="GH97_C"/>
</dbReference>
<protein>
    <submittedName>
        <fullName evidence="10">Glycoside hydrolase family 97 protein</fullName>
    </submittedName>
</protein>
<dbReference type="Gene3D" id="3.20.20.70">
    <property type="entry name" value="Aldolase class I"/>
    <property type="match status" value="1"/>
</dbReference>
<dbReference type="Pfam" id="PF10566">
    <property type="entry name" value="Glyco_hydro_97"/>
    <property type="match status" value="1"/>
</dbReference>
<organism evidence="10 11">
    <name type="scientific">Rhizosphaericola mali</name>
    <dbReference type="NCBI Taxonomy" id="2545455"/>
    <lineage>
        <taxon>Bacteria</taxon>
        <taxon>Pseudomonadati</taxon>
        <taxon>Bacteroidota</taxon>
        <taxon>Chitinophagia</taxon>
        <taxon>Chitinophagales</taxon>
        <taxon>Chitinophagaceae</taxon>
        <taxon>Rhizosphaericola</taxon>
    </lineage>
</organism>
<name>A0A5P2G5T1_9BACT</name>
<evidence type="ECO:0000256" key="4">
    <source>
        <dbReference type="ARBA" id="ARBA00022837"/>
    </source>
</evidence>
<dbReference type="PANTHER" id="PTHR35803:SF2">
    <property type="entry name" value="RETAINING ALPHA-GALACTOSIDASE"/>
    <property type="match status" value="1"/>
</dbReference>
<evidence type="ECO:0000256" key="5">
    <source>
        <dbReference type="ARBA" id="ARBA00023295"/>
    </source>
</evidence>
<proteinExistence type="predicted"/>
<keyword evidence="3 10" id="KW-0378">Hydrolase</keyword>
<dbReference type="KEGG" id="arac:E0W69_010770"/>
<comment type="cofactor">
    <cofactor evidence="1">
        <name>Ca(2+)</name>
        <dbReference type="ChEBI" id="CHEBI:29108"/>
    </cofactor>
</comment>
<dbReference type="InterPro" id="IPR014718">
    <property type="entry name" value="GH-type_carb-bd"/>
</dbReference>
<evidence type="ECO:0000259" key="7">
    <source>
        <dbReference type="Pfam" id="PF10566"/>
    </source>
</evidence>
<feature type="chain" id="PRO_5024346056" evidence="6">
    <location>
        <begin position="20"/>
        <end position="655"/>
    </location>
</feature>
<evidence type="ECO:0000259" key="9">
    <source>
        <dbReference type="Pfam" id="PF14509"/>
    </source>
</evidence>
<feature type="domain" description="Glycosyl-hydrolase 97 catalytic" evidence="7">
    <location>
        <begin position="304"/>
        <end position="457"/>
    </location>
</feature>
<feature type="signal peptide" evidence="6">
    <location>
        <begin position="1"/>
        <end position="19"/>
    </location>
</feature>
<accession>A0A5P2G5T1</accession>
<dbReference type="SUPFAM" id="SSF51445">
    <property type="entry name" value="(Trans)glycosidases"/>
    <property type="match status" value="1"/>
</dbReference>
<keyword evidence="6" id="KW-0732">Signal</keyword>
<dbReference type="RefSeq" id="WP_131330066.1">
    <property type="nucleotide sequence ID" value="NZ_CP044016.1"/>
</dbReference>
<dbReference type="Gene3D" id="2.60.40.1180">
    <property type="entry name" value="Golgi alpha-mannosidase II"/>
    <property type="match status" value="1"/>
</dbReference>
<dbReference type="AlphaFoldDB" id="A0A5P2G5T1"/>
<dbReference type="InterPro" id="IPR052720">
    <property type="entry name" value="Glycosyl_hydrolase_97"/>
</dbReference>
<dbReference type="PANTHER" id="PTHR35803">
    <property type="entry name" value="GLUCAN 1,4-ALPHA-GLUCOSIDASE SUSB-RELATED"/>
    <property type="match status" value="1"/>
</dbReference>
<keyword evidence="4" id="KW-0106">Calcium</keyword>
<evidence type="ECO:0000256" key="6">
    <source>
        <dbReference type="SAM" id="SignalP"/>
    </source>
</evidence>
<evidence type="ECO:0000256" key="2">
    <source>
        <dbReference type="ARBA" id="ARBA00011245"/>
    </source>
</evidence>
<comment type="subunit">
    <text evidence="2">Monomer.</text>
</comment>
<gene>
    <name evidence="10" type="ORF">E0W69_010770</name>
</gene>
<sequence length="655" mass="75227">MLQRSLLFFSIFIFQNSFAQQAYTLQSPNNKLKANISISDSIRWNLSEDGSVVIKSGVAALAVEQYGVIGWNEKVKSLKKHSAKDIIYPTIPIRSKSIANNYNDLIIQLKSGSAIDFRLFNNGIAYSWITNFKDSINVTNEIVDIEFPSNKRVFWGSDNENKYLQSHYEQIFKETYLESVTDKQDACLPLYVGDKNNPKVLISESNLLDYSNLFFLGTNSTKIHGVFPKVIAKDTLYGDRGTKILENHNYIARTIGTRSFPWRVFMVANQDKDLLENNLVFQLASPNVLKETDWIKPGLVAWDWWNDNNIYGVNFKSGINNDTYKYYIDFAAKYKLPYLVLDEGWSKSTWDITHNANNIDVEELVRYGKSKNVDIILWTLWQPMDKDMETVLDTYQKWGVKGVKVDFMARADQYMVNFYERLASTAAKHRLMVDLHGAYKPVGLNRKYPNIVSYEGVKGLENYKWTDEEANPPHDVTIPFTRMVVGPMDYTPGAMRNVIKKNYKANVEMPMSEGTRAHQVAMYAVYESPLQMLADNPSNYLKDSSCTAYMTNFPTTWDSTVAIDGDIKEFVLVARKHGNNWYIGGLNNWNKRELDFKLDFLDKNTNYKVQIFKDGVNADKFAEDYILETAHWKQNDAVHISMQSGGGWSAILTKE</sequence>
<dbReference type="InterPro" id="IPR029486">
    <property type="entry name" value="GH97_N"/>
</dbReference>
<evidence type="ECO:0000259" key="8">
    <source>
        <dbReference type="Pfam" id="PF14508"/>
    </source>
</evidence>
<dbReference type="EMBL" id="CP044016">
    <property type="protein sequence ID" value="QES89120.1"/>
    <property type="molecule type" value="Genomic_DNA"/>
</dbReference>
<dbReference type="InterPro" id="IPR013785">
    <property type="entry name" value="Aldolase_TIM"/>
</dbReference>
<dbReference type="InterPro" id="IPR017853">
    <property type="entry name" value="GH"/>
</dbReference>
<dbReference type="GO" id="GO:0030246">
    <property type="term" value="F:carbohydrate binding"/>
    <property type="evidence" value="ECO:0007669"/>
    <property type="project" value="InterPro"/>
</dbReference>
<evidence type="ECO:0000313" key="11">
    <source>
        <dbReference type="Proteomes" id="UP000292424"/>
    </source>
</evidence>
<keyword evidence="5" id="KW-0326">Glycosidase</keyword>
<evidence type="ECO:0000256" key="3">
    <source>
        <dbReference type="ARBA" id="ARBA00022801"/>
    </source>
</evidence>
<feature type="domain" description="Glycosyl-hydrolase 97 N-terminal" evidence="8">
    <location>
        <begin position="25"/>
        <end position="286"/>
    </location>
</feature>
<evidence type="ECO:0000256" key="1">
    <source>
        <dbReference type="ARBA" id="ARBA00001913"/>
    </source>
</evidence>